<evidence type="ECO:0000313" key="3">
    <source>
        <dbReference type="Proteomes" id="UP000272015"/>
    </source>
</evidence>
<comment type="caution">
    <text evidence="2">The sequence shown here is derived from an EMBL/GenBank/DDBJ whole genome shotgun (WGS) entry which is preliminary data.</text>
</comment>
<protein>
    <recommendedName>
        <fullName evidence="4">Alpha/beta hydrolase</fullName>
    </recommendedName>
</protein>
<accession>A0A3A5MKF7</accession>
<evidence type="ECO:0008006" key="4">
    <source>
        <dbReference type="Google" id="ProtNLM"/>
    </source>
</evidence>
<dbReference type="RefSeq" id="WP_119976726.1">
    <property type="nucleotide sequence ID" value="NZ_JBHSQA010000002.1"/>
</dbReference>
<name>A0A3A5MKF7_9MICO</name>
<proteinExistence type="predicted"/>
<feature type="coiled-coil region" evidence="1">
    <location>
        <begin position="276"/>
        <end position="340"/>
    </location>
</feature>
<sequence>MVWTEQDPGAGEPWGIRFQATRRTTRAEELRAAQVTLRDAESQAASAEWTAKSRDAFVAKLATIVPDVKLVIAGLDAQAAALLQYAAEVEQIKDLQYALTAQRDDAQSRLWTYQRQLRTSTDEDAPEALYMLTTRDHGQLERRIDDEQALLSGNATRWDELVARRRAADALCAGDLASRAVHGATAVFAGASARYLTPEALLDKLSGLSATDLAVLLADQPGLVDRLKGADPDAVAVWWAGRGTTGSGELSAGQLALIVGAPAVVGALNGLPPAVRVQANKALAQVQIERNNVEIERLEALRKMPDPGSHRATANDSQKVAELEAEIAELDAETEYLQRAVDGEVQLYLYDKDADRIIEMIGDFDRASTTVNYVPGTAASMESFTSGRVQEVAQWLIDNSVPAAGLVAFVYKDGTFPPNPVVHSPDNTWATSLGPAYHDFNEGLRTADGEGKPVISIEHSFGTSIAGKAETAGTEFAHRVSLSGIGMTEEWSANPGTQYSDFTGSNDVIRSVRGSQIGEIGYGQAPSEANGYQLHDSGLGASWQENVSKAVPVLGSWLDSGWGVQNHLTIAGDTDNATVLLGLREIVTDTQ</sequence>
<gene>
    <name evidence="2" type="ORF">D6T64_21545</name>
</gene>
<dbReference type="Proteomes" id="UP000272015">
    <property type="component" value="Unassembled WGS sequence"/>
</dbReference>
<evidence type="ECO:0000256" key="1">
    <source>
        <dbReference type="SAM" id="Coils"/>
    </source>
</evidence>
<keyword evidence="1" id="KW-0175">Coiled coil</keyword>
<keyword evidence="3" id="KW-1185">Reference proteome</keyword>
<dbReference type="EMBL" id="QZVS01000097">
    <property type="protein sequence ID" value="RJT84732.1"/>
    <property type="molecule type" value="Genomic_DNA"/>
</dbReference>
<reference evidence="2 3" key="1">
    <citation type="submission" date="2018-09" db="EMBL/GenBank/DDBJ databases">
        <title>Novel species of Cryobacterium.</title>
        <authorList>
            <person name="Liu Q."/>
            <person name="Xin Y.-H."/>
        </authorList>
    </citation>
    <scope>NUCLEOTIDE SEQUENCE [LARGE SCALE GENOMIC DNA]</scope>
    <source>
        <strain evidence="2 3">Hh39</strain>
    </source>
</reference>
<dbReference type="AlphaFoldDB" id="A0A3A5MKF7"/>
<organism evidence="2 3">
    <name type="scientific">Cryobacterium melibiosiphilum</name>
    <dbReference type="NCBI Taxonomy" id="995039"/>
    <lineage>
        <taxon>Bacteria</taxon>
        <taxon>Bacillati</taxon>
        <taxon>Actinomycetota</taxon>
        <taxon>Actinomycetes</taxon>
        <taxon>Micrococcales</taxon>
        <taxon>Microbacteriaceae</taxon>
        <taxon>Cryobacterium</taxon>
    </lineage>
</organism>
<dbReference type="OrthoDB" id="4892048at2"/>
<evidence type="ECO:0000313" key="2">
    <source>
        <dbReference type="EMBL" id="RJT84732.1"/>
    </source>
</evidence>